<reference evidence="1" key="1">
    <citation type="journal article" date="2021" name="Proc. Natl. Acad. Sci. U.S.A.">
        <title>A Catalog of Tens of Thousands of Viruses from Human Metagenomes Reveals Hidden Associations with Chronic Diseases.</title>
        <authorList>
            <person name="Tisza M.J."/>
            <person name="Buck C.B."/>
        </authorList>
    </citation>
    <scope>NUCLEOTIDE SEQUENCE</scope>
    <source>
        <strain evidence="1">CtfrT39</strain>
    </source>
</reference>
<evidence type="ECO:0000313" key="1">
    <source>
        <dbReference type="EMBL" id="DAF96724.1"/>
    </source>
</evidence>
<organism evidence="1">
    <name type="scientific">Siphoviridae sp. ctfrT39</name>
    <dbReference type="NCBI Taxonomy" id="2825598"/>
    <lineage>
        <taxon>Viruses</taxon>
        <taxon>Duplodnaviria</taxon>
        <taxon>Heunggongvirae</taxon>
        <taxon>Uroviricota</taxon>
        <taxon>Caudoviricetes</taxon>
    </lineage>
</organism>
<sequence length="180" mass="20558">MATCNFGRTIFSRYFSVMAEDDEEFDFQRDNIAGAISDLDGCYLENREPYQIANIFHEIEFCGVPFEFSIDVFLRPGYYEGAYLDGKIYLDGSEYDDVCDIDFADILEQGLWDTDQACQYRSAGQVRGFAAMQSKNLKKRLLSLYSSIIENIEKAVAPLTDQIIEISRFNNGSAVYKRVS</sequence>
<name>A0A8S5UQN9_9CAUD</name>
<dbReference type="EMBL" id="BK016120">
    <property type="protein sequence ID" value="DAF96724.1"/>
    <property type="molecule type" value="Genomic_DNA"/>
</dbReference>
<proteinExistence type="predicted"/>
<accession>A0A8S5UQN9</accession>
<protein>
    <submittedName>
        <fullName evidence="1">Uncharacterized protein</fullName>
    </submittedName>
</protein>